<dbReference type="EMBL" id="DS113989">
    <property type="protein sequence ID" value="EAX92108.1"/>
    <property type="molecule type" value="Genomic_DNA"/>
</dbReference>
<keyword evidence="1" id="KW-0677">Repeat</keyword>
<dbReference type="OrthoDB" id="7537227at2759"/>
<name>A2FSK7_TRIV3</name>
<evidence type="ECO:0000313" key="4">
    <source>
        <dbReference type="EMBL" id="EAX92108.1"/>
    </source>
</evidence>
<reference evidence="4" key="2">
    <citation type="journal article" date="2007" name="Science">
        <title>Draft genome sequence of the sexually transmitted pathogen Trichomonas vaginalis.</title>
        <authorList>
            <person name="Carlton J.M."/>
            <person name="Hirt R.P."/>
            <person name="Silva J.C."/>
            <person name="Delcher A.L."/>
            <person name="Schatz M."/>
            <person name="Zhao Q."/>
            <person name="Wortman J.R."/>
            <person name="Bidwell S.L."/>
            <person name="Alsmark U.C.M."/>
            <person name="Besteiro S."/>
            <person name="Sicheritz-Ponten T."/>
            <person name="Noel C.J."/>
            <person name="Dacks J.B."/>
            <person name="Foster P.G."/>
            <person name="Simillion C."/>
            <person name="Van de Peer Y."/>
            <person name="Miranda-Saavedra D."/>
            <person name="Barton G.J."/>
            <person name="Westrop G.D."/>
            <person name="Mueller S."/>
            <person name="Dessi D."/>
            <person name="Fiori P.L."/>
            <person name="Ren Q."/>
            <person name="Paulsen I."/>
            <person name="Zhang H."/>
            <person name="Bastida-Corcuera F.D."/>
            <person name="Simoes-Barbosa A."/>
            <person name="Brown M.T."/>
            <person name="Hayes R.D."/>
            <person name="Mukherjee M."/>
            <person name="Okumura C.Y."/>
            <person name="Schneider R."/>
            <person name="Smith A.J."/>
            <person name="Vanacova S."/>
            <person name="Villalvazo M."/>
            <person name="Haas B.J."/>
            <person name="Pertea M."/>
            <person name="Feldblyum T.V."/>
            <person name="Utterback T.R."/>
            <person name="Shu C.L."/>
            <person name="Osoegawa K."/>
            <person name="de Jong P.J."/>
            <person name="Hrdy I."/>
            <person name="Horvathova L."/>
            <person name="Zubacova Z."/>
            <person name="Dolezal P."/>
            <person name="Malik S.B."/>
            <person name="Logsdon J.M. Jr."/>
            <person name="Henze K."/>
            <person name="Gupta A."/>
            <person name="Wang C.C."/>
            <person name="Dunne R.L."/>
            <person name="Upcroft J.A."/>
            <person name="Upcroft P."/>
            <person name="White O."/>
            <person name="Salzberg S.L."/>
            <person name="Tang P."/>
            <person name="Chiu C.-H."/>
            <person name="Lee Y.-S."/>
            <person name="Embley T.M."/>
            <person name="Coombs G.H."/>
            <person name="Mottram J.C."/>
            <person name="Tachezy J."/>
            <person name="Fraser-Liggett C.M."/>
            <person name="Johnson P.J."/>
        </authorList>
    </citation>
    <scope>NUCLEOTIDE SEQUENCE [LARGE SCALE GENOMIC DNA]</scope>
    <source>
        <strain evidence="4">G3</strain>
    </source>
</reference>
<dbReference type="InterPro" id="IPR016024">
    <property type="entry name" value="ARM-type_fold"/>
</dbReference>
<organism evidence="4 5">
    <name type="scientific">Trichomonas vaginalis (strain ATCC PRA-98 / G3)</name>
    <dbReference type="NCBI Taxonomy" id="412133"/>
    <lineage>
        <taxon>Eukaryota</taxon>
        <taxon>Metamonada</taxon>
        <taxon>Parabasalia</taxon>
        <taxon>Trichomonadida</taxon>
        <taxon>Trichomonadidae</taxon>
        <taxon>Trichomonas</taxon>
    </lineage>
</organism>
<accession>A2FSK7</accession>
<dbReference type="InParanoid" id="A2FSK7"/>
<feature type="region of interest" description="Disordered" evidence="2">
    <location>
        <begin position="421"/>
        <end position="446"/>
    </location>
</feature>
<reference evidence="4" key="1">
    <citation type="submission" date="2006-10" db="EMBL/GenBank/DDBJ databases">
        <authorList>
            <person name="Amadeo P."/>
            <person name="Zhao Q."/>
            <person name="Wortman J."/>
            <person name="Fraser-Liggett C."/>
            <person name="Carlton J."/>
        </authorList>
    </citation>
    <scope>NUCLEOTIDE SEQUENCE</scope>
    <source>
        <strain evidence="4">G3</strain>
    </source>
</reference>
<feature type="region of interest" description="Disordered" evidence="2">
    <location>
        <begin position="840"/>
        <end position="860"/>
    </location>
</feature>
<dbReference type="VEuPathDB" id="TrichDB:TVAGG3_0171890"/>
<dbReference type="AlphaFoldDB" id="A2FSK7"/>
<proteinExistence type="predicted"/>
<evidence type="ECO:0000256" key="1">
    <source>
        <dbReference type="ARBA" id="ARBA00022737"/>
    </source>
</evidence>
<feature type="compositionally biased region" description="Low complexity" evidence="2">
    <location>
        <begin position="840"/>
        <end position="853"/>
    </location>
</feature>
<dbReference type="PANTHER" id="PTHR46618:SF1">
    <property type="entry name" value="ARMADILLO REPEAT-CONTAINING PROTEIN 3"/>
    <property type="match status" value="1"/>
</dbReference>
<dbReference type="Proteomes" id="UP000001542">
    <property type="component" value="Unassembled WGS sequence"/>
</dbReference>
<dbReference type="SUPFAM" id="SSF48371">
    <property type="entry name" value="ARM repeat"/>
    <property type="match status" value="2"/>
</dbReference>
<evidence type="ECO:0000256" key="2">
    <source>
        <dbReference type="SAM" id="MobiDB-lite"/>
    </source>
</evidence>
<evidence type="ECO:0000259" key="3">
    <source>
        <dbReference type="Pfam" id="PF14381"/>
    </source>
</evidence>
<dbReference type="KEGG" id="tva:4749817"/>
<keyword evidence="5" id="KW-1185">Reference proteome</keyword>
<dbReference type="RefSeq" id="XP_001305038.1">
    <property type="nucleotide sequence ID" value="XM_001305037.1"/>
</dbReference>
<dbReference type="InterPro" id="IPR055164">
    <property type="entry name" value="EDR1/CTR1/ARMC3-like_pept-like"/>
</dbReference>
<dbReference type="Pfam" id="PF14381">
    <property type="entry name" value="EDR1_CTR1_ARMC3_pept"/>
    <property type="match status" value="1"/>
</dbReference>
<dbReference type="STRING" id="5722.A2FSK7"/>
<dbReference type="InterPro" id="IPR052441">
    <property type="entry name" value="Armadillo-Ser/Thr_Kinase"/>
</dbReference>
<gene>
    <name evidence="4" type="ORF">TVAG_226080</name>
</gene>
<dbReference type="Gene3D" id="1.25.10.10">
    <property type="entry name" value="Leucine-rich Repeat Variant"/>
    <property type="match status" value="2"/>
</dbReference>
<dbReference type="PANTHER" id="PTHR46618">
    <property type="entry name" value="ARMADILLO REPEAT-CONTAINING PROTEIN 3"/>
    <property type="match status" value="1"/>
</dbReference>
<dbReference type="VEuPathDB" id="TrichDB:TVAG_226080"/>
<dbReference type="InterPro" id="IPR011989">
    <property type="entry name" value="ARM-like"/>
</dbReference>
<evidence type="ECO:0000313" key="5">
    <source>
        <dbReference type="Proteomes" id="UP000001542"/>
    </source>
</evidence>
<feature type="domain" description="EDR1/CTR1/ARMC3-like peptidase-like" evidence="3">
    <location>
        <begin position="629"/>
        <end position="805"/>
    </location>
</feature>
<protein>
    <recommendedName>
        <fullName evidence="3">EDR1/CTR1/ARMC3-like peptidase-like domain-containing protein</fullName>
    </recommendedName>
</protein>
<sequence>MTAVADDFDEVHLPVDITIESYDTLLLLMASNEPNVLMPTISALRERISDESMVNATIQRIVELASNFKNDQVLIVISWYLAALANSACKEKWAFELLSKSGAVPHIVHFASQFDTASLSERCFEALVALAEDPVTSREIIANGALDAFKEALKRDDPTIQSQVSLACFRMSTDFENRRAILTSGLFDSLIDFLATEDLDEEVLNNALQATGNILTDPECIVHFEERAGWNSVFPYLEDADKNVQTYAYTIISQISNVQSFQYHFDEELLNKFLTALNDLEEFDPVIPYLLIIFKNCCKIPIVSRALSQQVPFFLDRIFSIQTEVPQKEKMSLILAELSNDANTHSALLETDQLSRICKLLGKEIINPENVKLPNSKTIMKSSLVILDHVCENRSIRAKLHEFGAIEHLISILHLTVTGEEFAPEPEPQPEKAPEQTNVKMSAAEKAAAEKAAAEKAAAEAEAERLAAEAKPAPPEIGNERGWNIEIQMIILPMLYKMIGDSKLQQMLIEKCIPDLEVLITSQYPDILNTSLLILATLAVDETARASIASKPHFMQVLITLISNKKVAIRRNSLHAINSLAMKREIAVQLCGFGLIEKLKRFAASSQMINLNLSQFATTALETLCSSNIVAKFWVKDVLDFGDKIKDGFYSIDPRSETYQSLDDLLNDVIHLRIEALLLDQNRDPGLKDAIQALADSFAVKVEPTETPQPKKKGAKKNEPVEPQVTVVIPEWPHIANSVAQFVIQKMGGAFEGGRIPYEAEVSRCKYKTHSDVVMLGQLQVGAIRHRALLFKYLAQLYGMDVSIKRNREDLTCEVQVRKGGDIYGVTLSGDTDVLTPIQVAPQAEAPQQQPADQKPPETK</sequence>